<proteinExistence type="predicted"/>
<name>A0AAW0M0W7_QUESU</name>
<evidence type="ECO:0000313" key="2">
    <source>
        <dbReference type="EMBL" id="KAK7857567.1"/>
    </source>
</evidence>
<comment type="caution">
    <text evidence="2">The sequence shown here is derived from an EMBL/GenBank/DDBJ whole genome shotgun (WGS) entry which is preliminary data.</text>
</comment>
<keyword evidence="1" id="KW-0732">Signal</keyword>
<organism evidence="2">
    <name type="scientific">Quercus suber</name>
    <name type="common">Cork oak</name>
    <dbReference type="NCBI Taxonomy" id="58331"/>
    <lineage>
        <taxon>Eukaryota</taxon>
        <taxon>Viridiplantae</taxon>
        <taxon>Streptophyta</taxon>
        <taxon>Embryophyta</taxon>
        <taxon>Tracheophyta</taxon>
        <taxon>Spermatophyta</taxon>
        <taxon>Magnoliopsida</taxon>
        <taxon>eudicotyledons</taxon>
        <taxon>Gunneridae</taxon>
        <taxon>Pentapetalae</taxon>
        <taxon>rosids</taxon>
        <taxon>fabids</taxon>
        <taxon>Fagales</taxon>
        <taxon>Fagaceae</taxon>
        <taxon>Quercus</taxon>
    </lineage>
</organism>
<sequence length="186" mass="21928">MRCVWTLVMTWVTIRLVHYHPCHMMMRVYPIGLPMGTHLSPHPWFMMISAYPHPLLHLPYPPLIRLRPLALPLQMYITEILPSPPLKASHIEEIQGERIEWVEDWLRRSQQTRTHRSNCGTRDSAILKFVLIAYKSLRSETSQGISEEKKTRMIFDIMAWVEPKMVLYKWCVSLKNTIFNSTICIS</sequence>
<accession>A0AAW0M0W7</accession>
<evidence type="ECO:0000256" key="1">
    <source>
        <dbReference type="SAM" id="SignalP"/>
    </source>
</evidence>
<dbReference type="AlphaFoldDB" id="A0AAW0M0W7"/>
<reference evidence="2" key="1">
    <citation type="submission" date="2017-12" db="EMBL/GenBank/DDBJ databases">
        <authorList>
            <person name="Barbosa P."/>
            <person name="Usie A."/>
            <person name="Ramos A.M."/>
        </authorList>
    </citation>
    <scope>NUCLEOTIDE SEQUENCE</scope>
    <source>
        <strain evidence="2">HL8</strain>
        <tissue evidence="2">Leaves</tissue>
    </source>
</reference>
<reference evidence="2" key="2">
    <citation type="journal article" date="2018" name="Sci. Data">
        <title>The draft genome sequence of cork oak.</title>
        <authorList>
            <person name="Ramos A.M."/>
            <person name="Usie A."/>
            <person name="Barbosa P."/>
            <person name="Barros P.M."/>
            <person name="Capote T."/>
            <person name="Chaves I."/>
            <person name="Simoes F."/>
            <person name="Abreu I."/>
            <person name="Carrasquinho I."/>
            <person name="Faro C."/>
            <person name="Guimaraes J.B."/>
            <person name="Mendonca D."/>
            <person name="Nobrega F."/>
            <person name="Rodrigues L."/>
            <person name="Saibo N.J.M."/>
            <person name="Varela M.C."/>
            <person name="Egas C."/>
            <person name="Matos J."/>
            <person name="Miguel C.M."/>
            <person name="Oliveira M.M."/>
            <person name="Ricardo C.P."/>
            <person name="Goncalves S."/>
        </authorList>
    </citation>
    <scope>NUCLEOTIDE SEQUENCE [LARGE SCALE GENOMIC DNA]</scope>
    <source>
        <strain evidence="2">HL8</strain>
    </source>
</reference>
<reference evidence="2" key="3">
    <citation type="submission" date="2023-07" db="EMBL/GenBank/DDBJ databases">
        <title>An improved reference 1 genome and first organelle genomes of Quercus suber.</title>
        <authorList>
            <consortium name="Genosuber Consortium"/>
            <person name="Usie A."/>
            <person name="Serra O."/>
            <person name="Barros P."/>
        </authorList>
    </citation>
    <scope>NUCLEOTIDE SEQUENCE</scope>
    <source>
        <strain evidence="2">HL8</strain>
        <tissue evidence="2">Leaves</tissue>
    </source>
</reference>
<gene>
    <name evidence="2" type="ORF">CFP56_017084</name>
</gene>
<feature type="signal peptide" evidence="1">
    <location>
        <begin position="1"/>
        <end position="19"/>
    </location>
</feature>
<feature type="chain" id="PRO_5043732277" evidence="1">
    <location>
        <begin position="20"/>
        <end position="186"/>
    </location>
</feature>
<protein>
    <submittedName>
        <fullName evidence="2">Uncharacterized protein</fullName>
    </submittedName>
</protein>
<dbReference type="EMBL" id="PKMF04000026">
    <property type="protein sequence ID" value="KAK7857567.1"/>
    <property type="molecule type" value="Genomic_DNA"/>
</dbReference>